<comment type="catalytic activity">
    <reaction evidence="4">
        <text>NAD(+) + H2O = ADP-D-ribose + nicotinamide + H(+)</text>
        <dbReference type="Rhea" id="RHEA:16301"/>
        <dbReference type="ChEBI" id="CHEBI:15377"/>
        <dbReference type="ChEBI" id="CHEBI:15378"/>
        <dbReference type="ChEBI" id="CHEBI:17154"/>
        <dbReference type="ChEBI" id="CHEBI:57540"/>
        <dbReference type="ChEBI" id="CHEBI:57967"/>
        <dbReference type="EC" id="3.2.2.6"/>
    </reaction>
    <physiologicalReaction direction="left-to-right" evidence="4">
        <dbReference type="Rhea" id="RHEA:16302"/>
    </physiologicalReaction>
</comment>
<dbReference type="Gene3D" id="3.40.50.10140">
    <property type="entry name" value="Toll/interleukin-1 receptor homology (TIR) domain"/>
    <property type="match status" value="1"/>
</dbReference>
<dbReference type="AlphaFoldDB" id="A0AA38T0K1"/>
<dbReference type="Proteomes" id="UP001172457">
    <property type="component" value="Chromosome 7"/>
</dbReference>
<dbReference type="InterPro" id="IPR035897">
    <property type="entry name" value="Toll_tir_struct_dom_sf"/>
</dbReference>
<evidence type="ECO:0000256" key="3">
    <source>
        <dbReference type="ARBA" id="ARBA00023027"/>
    </source>
</evidence>
<gene>
    <name evidence="6" type="ORF">OSB04_029083</name>
</gene>
<accession>A0AA38T0K1</accession>
<keyword evidence="7" id="KW-1185">Reference proteome</keyword>
<evidence type="ECO:0000256" key="1">
    <source>
        <dbReference type="ARBA" id="ARBA00011982"/>
    </source>
</evidence>
<dbReference type="PANTHER" id="PTHR32009">
    <property type="entry name" value="TMV RESISTANCE PROTEIN N-LIKE"/>
    <property type="match status" value="1"/>
</dbReference>
<keyword evidence="2" id="KW-0378">Hydrolase</keyword>
<dbReference type="PANTHER" id="PTHR32009:SF39">
    <property type="entry name" value="TIR DOMAIN-CONTAINING PROTEIN"/>
    <property type="match status" value="1"/>
</dbReference>
<dbReference type="EC" id="3.2.2.6" evidence="1"/>
<dbReference type="GO" id="GO:0061809">
    <property type="term" value="F:NAD+ nucleosidase activity, cyclic ADP-ribose generating"/>
    <property type="evidence" value="ECO:0007669"/>
    <property type="project" value="UniProtKB-EC"/>
</dbReference>
<evidence type="ECO:0000256" key="2">
    <source>
        <dbReference type="ARBA" id="ARBA00022801"/>
    </source>
</evidence>
<protein>
    <recommendedName>
        <fullName evidence="1">ADP-ribosyl cyclase/cyclic ADP-ribose hydrolase</fullName>
        <ecNumber evidence="1">3.2.2.6</ecNumber>
    </recommendedName>
</protein>
<dbReference type="Pfam" id="PF01582">
    <property type="entry name" value="TIR"/>
    <property type="match status" value="1"/>
</dbReference>
<evidence type="ECO:0000259" key="5">
    <source>
        <dbReference type="PROSITE" id="PS50104"/>
    </source>
</evidence>
<name>A0AA38T0K1_9ASTR</name>
<sequence length="187" mass="21042">MAGGGGRKKGFGGKTVENPRIFPDGTMLKFHMDSGPRPAAPVLYSCEVAEKPKKDQLGMIKVFQDIQRGEDTRNNFVDHLHTSLVQKGIRVFKDDEMLRRGKRSSSELLKAIEESRFAVVVFSENYTISSWCLDELAKIMDCQDRMGQKKYGIWGSEPDRKSSILVFQRAKLSLLNLGGFPEEPVSK</sequence>
<dbReference type="SUPFAM" id="SSF52200">
    <property type="entry name" value="Toll/Interleukin receptor TIR domain"/>
    <property type="match status" value="1"/>
</dbReference>
<dbReference type="InterPro" id="IPR000157">
    <property type="entry name" value="TIR_dom"/>
</dbReference>
<proteinExistence type="predicted"/>
<dbReference type="EMBL" id="JARYMX010000007">
    <property type="protein sequence ID" value="KAJ9542577.1"/>
    <property type="molecule type" value="Genomic_DNA"/>
</dbReference>
<comment type="caution">
    <text evidence="6">The sequence shown here is derived from an EMBL/GenBank/DDBJ whole genome shotgun (WGS) entry which is preliminary data.</text>
</comment>
<evidence type="ECO:0000256" key="4">
    <source>
        <dbReference type="ARBA" id="ARBA00047304"/>
    </source>
</evidence>
<organism evidence="6 7">
    <name type="scientific">Centaurea solstitialis</name>
    <name type="common">yellow star-thistle</name>
    <dbReference type="NCBI Taxonomy" id="347529"/>
    <lineage>
        <taxon>Eukaryota</taxon>
        <taxon>Viridiplantae</taxon>
        <taxon>Streptophyta</taxon>
        <taxon>Embryophyta</taxon>
        <taxon>Tracheophyta</taxon>
        <taxon>Spermatophyta</taxon>
        <taxon>Magnoliopsida</taxon>
        <taxon>eudicotyledons</taxon>
        <taxon>Gunneridae</taxon>
        <taxon>Pentapetalae</taxon>
        <taxon>asterids</taxon>
        <taxon>campanulids</taxon>
        <taxon>Asterales</taxon>
        <taxon>Asteraceae</taxon>
        <taxon>Carduoideae</taxon>
        <taxon>Cardueae</taxon>
        <taxon>Centaureinae</taxon>
        <taxon>Centaurea</taxon>
    </lineage>
</organism>
<reference evidence="6" key="1">
    <citation type="submission" date="2023-03" db="EMBL/GenBank/DDBJ databases">
        <title>Chromosome-scale reference genome and RAD-based genetic map of yellow starthistle (Centaurea solstitialis) reveal putative structural variation and QTLs associated with invader traits.</title>
        <authorList>
            <person name="Reatini B."/>
            <person name="Cang F.A."/>
            <person name="Jiang Q."/>
            <person name="Mckibben M.T.W."/>
            <person name="Barker M.S."/>
            <person name="Rieseberg L.H."/>
            <person name="Dlugosch K.M."/>
        </authorList>
    </citation>
    <scope>NUCLEOTIDE SEQUENCE</scope>
    <source>
        <strain evidence="6">CAN-66</strain>
        <tissue evidence="6">Leaf</tissue>
    </source>
</reference>
<feature type="domain" description="TIR" evidence="5">
    <location>
        <begin position="58"/>
        <end position="187"/>
    </location>
</feature>
<evidence type="ECO:0000313" key="7">
    <source>
        <dbReference type="Proteomes" id="UP001172457"/>
    </source>
</evidence>
<dbReference type="SMART" id="SM00255">
    <property type="entry name" value="TIR"/>
    <property type="match status" value="1"/>
</dbReference>
<evidence type="ECO:0000313" key="6">
    <source>
        <dbReference type="EMBL" id="KAJ9542577.1"/>
    </source>
</evidence>
<keyword evidence="3" id="KW-0520">NAD</keyword>
<dbReference type="GO" id="GO:0007165">
    <property type="term" value="P:signal transduction"/>
    <property type="evidence" value="ECO:0007669"/>
    <property type="project" value="InterPro"/>
</dbReference>
<dbReference type="PROSITE" id="PS50104">
    <property type="entry name" value="TIR"/>
    <property type="match status" value="1"/>
</dbReference>